<comment type="caution">
    <text evidence="3">The sequence shown here is derived from an EMBL/GenBank/DDBJ whole genome shotgun (WGS) entry which is preliminary data.</text>
</comment>
<name>A0A0L0V4U5_9BASI</name>
<dbReference type="EMBL" id="AJIL01000119">
    <property type="protein sequence ID" value="KNE94303.1"/>
    <property type="molecule type" value="Genomic_DNA"/>
</dbReference>
<accession>A0A0L0V4U5</accession>
<dbReference type="OrthoDB" id="8062037at2759"/>
<protein>
    <recommendedName>
        <fullName evidence="2">RING-type domain-containing protein</fullName>
    </recommendedName>
</protein>
<dbReference type="GO" id="GO:0008270">
    <property type="term" value="F:zinc ion binding"/>
    <property type="evidence" value="ECO:0007669"/>
    <property type="project" value="UniProtKB-KW"/>
</dbReference>
<dbReference type="Proteomes" id="UP000054564">
    <property type="component" value="Unassembled WGS sequence"/>
</dbReference>
<dbReference type="Gene3D" id="3.30.40.10">
    <property type="entry name" value="Zinc/RING finger domain, C3HC4 (zinc finger)"/>
    <property type="match status" value="1"/>
</dbReference>
<evidence type="ECO:0000256" key="1">
    <source>
        <dbReference type="PROSITE-ProRule" id="PRU00175"/>
    </source>
</evidence>
<evidence type="ECO:0000313" key="4">
    <source>
        <dbReference type="Proteomes" id="UP000054564"/>
    </source>
</evidence>
<feature type="domain" description="RING-type" evidence="2">
    <location>
        <begin position="140"/>
        <end position="204"/>
    </location>
</feature>
<proteinExistence type="predicted"/>
<dbReference type="PROSITE" id="PS50089">
    <property type="entry name" value="ZF_RING_2"/>
    <property type="match status" value="1"/>
</dbReference>
<organism evidence="3 4">
    <name type="scientific">Puccinia striiformis f. sp. tritici PST-78</name>
    <dbReference type="NCBI Taxonomy" id="1165861"/>
    <lineage>
        <taxon>Eukaryota</taxon>
        <taxon>Fungi</taxon>
        <taxon>Dikarya</taxon>
        <taxon>Basidiomycota</taxon>
        <taxon>Pucciniomycotina</taxon>
        <taxon>Pucciniomycetes</taxon>
        <taxon>Pucciniales</taxon>
        <taxon>Pucciniaceae</taxon>
        <taxon>Puccinia</taxon>
    </lineage>
</organism>
<evidence type="ECO:0000259" key="2">
    <source>
        <dbReference type="PROSITE" id="PS50089"/>
    </source>
</evidence>
<dbReference type="InterPro" id="IPR013083">
    <property type="entry name" value="Znf_RING/FYVE/PHD"/>
</dbReference>
<dbReference type="SMART" id="SM00184">
    <property type="entry name" value="RING"/>
    <property type="match status" value="1"/>
</dbReference>
<keyword evidence="4" id="KW-1185">Reference proteome</keyword>
<evidence type="ECO:0000313" key="3">
    <source>
        <dbReference type="EMBL" id="KNE94303.1"/>
    </source>
</evidence>
<dbReference type="InterPro" id="IPR001841">
    <property type="entry name" value="Znf_RING"/>
</dbReference>
<keyword evidence="1" id="KW-0479">Metal-binding</keyword>
<keyword evidence="1" id="KW-0862">Zinc</keyword>
<dbReference type="SUPFAM" id="SSF57850">
    <property type="entry name" value="RING/U-box"/>
    <property type="match status" value="1"/>
</dbReference>
<sequence>MDWVGAGCFRSYRDQRGTTLGHRDYIQVIFEIIDKKLNHSSCQILPDSSSFYWARFIHTSYLIHDFTPSYYFHRGCLQLIGCLYWKDIPRVKYTIDFDPKTSISKTSRTTGFWKNRGGSTTKPKCGKGTEEEMEEIPYTCLACRQDYELQSGEKRGSEVIILPDCHHHFHSSCLKDPFQIDKSDPNRPRFKSIEFIVFNCPICKLPYPVYPSAPWHVRCWENFTNFLDRFIHRIFKGNKYSKAYKPQKSRPLEVDKLL</sequence>
<dbReference type="AlphaFoldDB" id="A0A0L0V4U5"/>
<gene>
    <name evidence="3" type="ORF">PSTG_12327</name>
</gene>
<keyword evidence="1" id="KW-0863">Zinc-finger</keyword>
<reference evidence="4" key="1">
    <citation type="submission" date="2014-03" db="EMBL/GenBank/DDBJ databases">
        <title>The Genome Sequence of Puccinia striiformis f. sp. tritici PST-78.</title>
        <authorList>
            <consortium name="The Broad Institute Genome Sequencing Platform"/>
            <person name="Cuomo C."/>
            <person name="Hulbert S."/>
            <person name="Chen X."/>
            <person name="Walker B."/>
            <person name="Young S.K."/>
            <person name="Zeng Q."/>
            <person name="Gargeya S."/>
            <person name="Fitzgerald M."/>
            <person name="Haas B."/>
            <person name="Abouelleil A."/>
            <person name="Alvarado L."/>
            <person name="Arachchi H.M."/>
            <person name="Berlin A.M."/>
            <person name="Chapman S.B."/>
            <person name="Goldberg J."/>
            <person name="Griggs A."/>
            <person name="Gujja S."/>
            <person name="Hansen M."/>
            <person name="Howarth C."/>
            <person name="Imamovic A."/>
            <person name="Larimer J."/>
            <person name="McCowan C."/>
            <person name="Montmayeur A."/>
            <person name="Murphy C."/>
            <person name="Neiman D."/>
            <person name="Pearson M."/>
            <person name="Priest M."/>
            <person name="Roberts A."/>
            <person name="Saif S."/>
            <person name="Shea T."/>
            <person name="Sisk P."/>
            <person name="Sykes S."/>
            <person name="Wortman J."/>
            <person name="Nusbaum C."/>
            <person name="Birren B."/>
        </authorList>
    </citation>
    <scope>NUCLEOTIDE SEQUENCE [LARGE SCALE GENOMIC DNA]</scope>
    <source>
        <strain evidence="4">race PST-78</strain>
    </source>
</reference>